<evidence type="ECO:0000313" key="1">
    <source>
        <dbReference type="EMBL" id="PSB00709.1"/>
    </source>
</evidence>
<dbReference type="EMBL" id="PVWJ01000169">
    <property type="protein sequence ID" value="PSB00709.1"/>
    <property type="molecule type" value="Genomic_DNA"/>
</dbReference>
<evidence type="ECO:0000313" key="2">
    <source>
        <dbReference type="Proteomes" id="UP000238762"/>
    </source>
</evidence>
<proteinExistence type="predicted"/>
<organism evidence="1 2">
    <name type="scientific">Merismopedia glauca CCAP 1448/3</name>
    <dbReference type="NCBI Taxonomy" id="1296344"/>
    <lineage>
        <taxon>Bacteria</taxon>
        <taxon>Bacillati</taxon>
        <taxon>Cyanobacteriota</taxon>
        <taxon>Cyanophyceae</taxon>
        <taxon>Synechococcales</taxon>
        <taxon>Merismopediaceae</taxon>
        <taxon>Merismopedia</taxon>
    </lineage>
</organism>
<sequence length="179" mass="20469">MPRRSRAIAFSCPLIALLVSSCSESKISQCQKLLNVTNRIEPLNQEFKTQVKKLQTTARPKGIKEVKSMLHKTSDIFQKTATKFIKISQEARTLNLGDEKIKTWKIQYINLLDKYQMNLTSLANLLLNATQANTVNEFSAKFSKLENDGASVFEQLPKLDNQKRKLDREIDSYCQKNQA</sequence>
<reference evidence="1 2" key="1">
    <citation type="submission" date="2018-02" db="EMBL/GenBank/DDBJ databases">
        <authorList>
            <person name="Cohen D.B."/>
            <person name="Kent A.D."/>
        </authorList>
    </citation>
    <scope>NUCLEOTIDE SEQUENCE [LARGE SCALE GENOMIC DNA]</scope>
    <source>
        <strain evidence="1 2">CCAP 1448/3</strain>
    </source>
</reference>
<protein>
    <recommendedName>
        <fullName evidence="3">NarX-like N-terminal domain-containing protein</fullName>
    </recommendedName>
</protein>
<dbReference type="Proteomes" id="UP000238762">
    <property type="component" value="Unassembled WGS sequence"/>
</dbReference>
<accession>A0A2T1BXH3</accession>
<dbReference type="RefSeq" id="WP_106291453.1">
    <property type="nucleotide sequence ID" value="NZ_CAWNTC010000210.1"/>
</dbReference>
<name>A0A2T1BXH3_9CYAN</name>
<comment type="caution">
    <text evidence="1">The sequence shown here is derived from an EMBL/GenBank/DDBJ whole genome shotgun (WGS) entry which is preliminary data.</text>
</comment>
<dbReference type="OrthoDB" id="572662at2"/>
<dbReference type="AlphaFoldDB" id="A0A2T1BXH3"/>
<reference evidence="1 2" key="2">
    <citation type="submission" date="2018-03" db="EMBL/GenBank/DDBJ databases">
        <title>The ancient ancestry and fast evolution of plastids.</title>
        <authorList>
            <person name="Moore K.R."/>
            <person name="Magnabosco C."/>
            <person name="Momper L."/>
            <person name="Gold D.A."/>
            <person name="Bosak T."/>
            <person name="Fournier G.P."/>
        </authorList>
    </citation>
    <scope>NUCLEOTIDE SEQUENCE [LARGE SCALE GENOMIC DNA]</scope>
    <source>
        <strain evidence="1 2">CCAP 1448/3</strain>
    </source>
</reference>
<dbReference type="PROSITE" id="PS51257">
    <property type="entry name" value="PROKAR_LIPOPROTEIN"/>
    <property type="match status" value="1"/>
</dbReference>
<gene>
    <name evidence="1" type="ORF">C7B64_22075</name>
</gene>
<keyword evidence="2" id="KW-1185">Reference proteome</keyword>
<evidence type="ECO:0008006" key="3">
    <source>
        <dbReference type="Google" id="ProtNLM"/>
    </source>
</evidence>